<dbReference type="EMBL" id="LUEZ02000071">
    <property type="protein sequence ID" value="RDB19791.1"/>
    <property type="molecule type" value="Genomic_DNA"/>
</dbReference>
<feature type="region of interest" description="Disordered" evidence="1">
    <location>
        <begin position="296"/>
        <end position="339"/>
    </location>
</feature>
<sequence length="339" mass="37601">MRFSVLSLAGLAFAASVNAQYFSKGWAPGQPKVRTEDAPPAAAAQTSIPQKEAAPSGPLKPSGIASYFDLGKILSSQPSVALFSKLGINITEKLEGAYERAKIWDERVPLITDDNFQELIVNEPLTEQEEKDRTWVIVITVSSSKQDGISRYVDETFDTAFNETVIAGDLPNVRWGRIDYFNVTGITTKWAVWNAPYLVILRDRGQTLRFYKSHQLRLRSSAMRKFLEHEDWKMTPPWTSPYAPGGDREFIMTYLAFALTKIYTTFLLIPRWLLFVISGSVASFLINFLHKPGAQAPQPIQQQAGTPAPAAAEPPKAESSAVPAPQTHKRKRAKGKGSS</sequence>
<evidence type="ECO:0008006" key="6">
    <source>
        <dbReference type="Google" id="ProtNLM"/>
    </source>
</evidence>
<evidence type="ECO:0000256" key="3">
    <source>
        <dbReference type="SAM" id="SignalP"/>
    </source>
</evidence>
<dbReference type="AlphaFoldDB" id="A0A369JCF8"/>
<proteinExistence type="predicted"/>
<organism evidence="4 5">
    <name type="scientific">Hypsizygus marmoreus</name>
    <name type="common">White beech mushroom</name>
    <name type="synonym">Agaricus marmoreus</name>
    <dbReference type="NCBI Taxonomy" id="39966"/>
    <lineage>
        <taxon>Eukaryota</taxon>
        <taxon>Fungi</taxon>
        <taxon>Dikarya</taxon>
        <taxon>Basidiomycota</taxon>
        <taxon>Agaricomycotina</taxon>
        <taxon>Agaricomycetes</taxon>
        <taxon>Agaricomycetidae</taxon>
        <taxon>Agaricales</taxon>
        <taxon>Tricholomatineae</taxon>
        <taxon>Lyophyllaceae</taxon>
        <taxon>Hypsizygus</taxon>
    </lineage>
</organism>
<keyword evidence="2" id="KW-0812">Transmembrane</keyword>
<keyword evidence="3" id="KW-0732">Signal</keyword>
<protein>
    <recommendedName>
        <fullName evidence="6">Thioredoxin-like fold domain-containing protein</fullName>
    </recommendedName>
</protein>
<reference evidence="4" key="1">
    <citation type="submission" date="2018-04" db="EMBL/GenBank/DDBJ databases">
        <title>Whole genome sequencing of Hypsizygus marmoreus.</title>
        <authorList>
            <person name="Choi I.-G."/>
            <person name="Min B."/>
            <person name="Kim J.-G."/>
            <person name="Kim S."/>
            <person name="Oh Y.-L."/>
            <person name="Kong W.-S."/>
            <person name="Park H."/>
            <person name="Jeong J."/>
            <person name="Song E.-S."/>
        </authorList>
    </citation>
    <scope>NUCLEOTIDE SEQUENCE [LARGE SCALE GENOMIC DNA]</scope>
    <source>
        <strain evidence="4">51987-8</strain>
    </source>
</reference>
<accession>A0A369JCF8</accession>
<evidence type="ECO:0000313" key="5">
    <source>
        <dbReference type="Proteomes" id="UP000076154"/>
    </source>
</evidence>
<dbReference type="Proteomes" id="UP000076154">
    <property type="component" value="Unassembled WGS sequence"/>
</dbReference>
<evidence type="ECO:0000256" key="2">
    <source>
        <dbReference type="SAM" id="Phobius"/>
    </source>
</evidence>
<gene>
    <name evidence="4" type="ORF">Hypma_012896</name>
</gene>
<feature type="signal peptide" evidence="3">
    <location>
        <begin position="1"/>
        <end position="19"/>
    </location>
</feature>
<dbReference type="InParanoid" id="A0A369JCF8"/>
<feature type="compositionally biased region" description="Low complexity" evidence="1">
    <location>
        <begin position="296"/>
        <end position="325"/>
    </location>
</feature>
<keyword evidence="2" id="KW-0472">Membrane</keyword>
<feature type="transmembrane region" description="Helical" evidence="2">
    <location>
        <begin position="272"/>
        <end position="289"/>
    </location>
</feature>
<keyword evidence="5" id="KW-1185">Reference proteome</keyword>
<feature type="region of interest" description="Disordered" evidence="1">
    <location>
        <begin position="29"/>
        <end position="58"/>
    </location>
</feature>
<evidence type="ECO:0000256" key="1">
    <source>
        <dbReference type="SAM" id="MobiDB-lite"/>
    </source>
</evidence>
<name>A0A369JCF8_HYPMA</name>
<comment type="caution">
    <text evidence="4">The sequence shown here is derived from an EMBL/GenBank/DDBJ whole genome shotgun (WGS) entry which is preliminary data.</text>
</comment>
<dbReference type="OrthoDB" id="2502001at2759"/>
<keyword evidence="2" id="KW-1133">Transmembrane helix</keyword>
<feature type="compositionally biased region" description="Basic residues" evidence="1">
    <location>
        <begin position="327"/>
        <end position="339"/>
    </location>
</feature>
<evidence type="ECO:0000313" key="4">
    <source>
        <dbReference type="EMBL" id="RDB19791.1"/>
    </source>
</evidence>
<feature type="chain" id="PRO_5016959257" description="Thioredoxin-like fold domain-containing protein" evidence="3">
    <location>
        <begin position="20"/>
        <end position="339"/>
    </location>
</feature>